<gene>
    <name evidence="2" type="ORF">B9T62_05110</name>
</gene>
<name>A0A2Z2KHB2_9BACL</name>
<proteinExistence type="predicted"/>
<organism evidence="2 3">
    <name type="scientific">Paenibacillus donghaensis</name>
    <dbReference type="NCBI Taxonomy" id="414771"/>
    <lineage>
        <taxon>Bacteria</taxon>
        <taxon>Bacillati</taxon>
        <taxon>Bacillota</taxon>
        <taxon>Bacilli</taxon>
        <taxon>Bacillales</taxon>
        <taxon>Paenibacillaceae</taxon>
        <taxon>Paenibacillus</taxon>
    </lineage>
</organism>
<evidence type="ECO:0000313" key="2">
    <source>
        <dbReference type="EMBL" id="ASA20232.1"/>
    </source>
</evidence>
<dbReference type="EMBL" id="CP021780">
    <property type="protein sequence ID" value="ASA20232.1"/>
    <property type="molecule type" value="Genomic_DNA"/>
</dbReference>
<reference evidence="2 3" key="1">
    <citation type="submission" date="2017-06" db="EMBL/GenBank/DDBJ databases">
        <title>Complete genome sequence of Paenibacillus donghaensis KCTC 13049T isolated from East Sea sediment, South Korea.</title>
        <authorList>
            <person name="Jung B.K."/>
            <person name="Hong S.-J."/>
            <person name="Shin J.-H."/>
        </authorList>
    </citation>
    <scope>NUCLEOTIDE SEQUENCE [LARGE SCALE GENOMIC DNA]</scope>
    <source>
        <strain evidence="2 3">KCTC 13049</strain>
    </source>
</reference>
<dbReference type="KEGG" id="pdh:B9T62_05110"/>
<feature type="domain" description="Transposase IS204/IS1001/IS1096/IS1165 DDE" evidence="1">
    <location>
        <begin position="10"/>
        <end position="58"/>
    </location>
</feature>
<dbReference type="AlphaFoldDB" id="A0A2Z2KHB2"/>
<evidence type="ECO:0000259" key="1">
    <source>
        <dbReference type="Pfam" id="PF01610"/>
    </source>
</evidence>
<dbReference type="InterPro" id="IPR002560">
    <property type="entry name" value="Transposase_DDE"/>
</dbReference>
<dbReference type="Pfam" id="PF01610">
    <property type="entry name" value="DDE_Tnp_ISL3"/>
    <property type="match status" value="1"/>
</dbReference>
<dbReference type="Proteomes" id="UP000249890">
    <property type="component" value="Chromosome"/>
</dbReference>
<accession>A0A2Z2KHB2</accession>
<sequence>MDLFAAIFPIRTVWNWLPEIMNRLLCKISKAKTEGKNNQLRAMNKQGFGYSITSLQARMEMKEQLTALNRWRNYQDRQERKSG</sequence>
<protein>
    <recommendedName>
        <fullName evidence="1">Transposase IS204/IS1001/IS1096/IS1165 DDE domain-containing protein</fullName>
    </recommendedName>
</protein>
<keyword evidence="3" id="KW-1185">Reference proteome</keyword>
<evidence type="ECO:0000313" key="3">
    <source>
        <dbReference type="Proteomes" id="UP000249890"/>
    </source>
</evidence>
<dbReference type="RefSeq" id="WP_087914254.1">
    <property type="nucleotide sequence ID" value="NZ_CP021780.1"/>
</dbReference>